<gene>
    <name evidence="1" type="ordered locus">FRAAL1153</name>
</gene>
<accession>Q0RRK3</accession>
<proteinExistence type="predicted"/>
<reference evidence="1 2" key="1">
    <citation type="journal article" date="2007" name="Genome Res.">
        <title>Genome characteristics of facultatively symbiotic Frankia sp. strains reflect host range and host plant biogeography.</title>
        <authorList>
            <person name="Normand P."/>
            <person name="Lapierre P."/>
            <person name="Tisa L.S."/>
            <person name="Gogarten J.P."/>
            <person name="Alloisio N."/>
            <person name="Bagnarol E."/>
            <person name="Bassi C.A."/>
            <person name="Berry A.M."/>
            <person name="Bickhart D.M."/>
            <person name="Choisne N."/>
            <person name="Couloux A."/>
            <person name="Cournoyer B."/>
            <person name="Cruveiller S."/>
            <person name="Daubin V."/>
            <person name="Demange N."/>
            <person name="Francino M.P."/>
            <person name="Goltsman E."/>
            <person name="Huang Y."/>
            <person name="Kopp O.R."/>
            <person name="Labarre L."/>
            <person name="Lapidus A."/>
            <person name="Lavire C."/>
            <person name="Marechal J."/>
            <person name="Martinez M."/>
            <person name="Mastronunzio J.E."/>
            <person name="Mullin B.C."/>
            <person name="Niemann J."/>
            <person name="Pujic P."/>
            <person name="Rawnsley T."/>
            <person name="Rouy Z."/>
            <person name="Schenowitz C."/>
            <person name="Sellstedt A."/>
            <person name="Tavares F."/>
            <person name="Tomkins J.P."/>
            <person name="Vallenet D."/>
            <person name="Valverde C."/>
            <person name="Wall L.G."/>
            <person name="Wang Y."/>
            <person name="Medigue C."/>
            <person name="Benson D.R."/>
        </authorList>
    </citation>
    <scope>NUCLEOTIDE SEQUENCE [LARGE SCALE GENOMIC DNA]</scope>
    <source>
        <strain evidence="2">DSM 45986 / CECT 9034 / ACN14a</strain>
    </source>
</reference>
<dbReference type="KEGG" id="fal:FRAAL1153"/>
<dbReference type="Gene3D" id="3.40.50.1820">
    <property type="entry name" value="alpha/beta hydrolase"/>
    <property type="match status" value="1"/>
</dbReference>
<sequence length="298" mass="31469">MRAPAAAGTPILLVHGLVDNRSIFTRLHHQLRRRGFRRVRAVELPLWTTTVEDGARVLAAAVTAAAGDGGHVHVVAHSLGGLVARYHVQRLGGDRQVDTLITLATPHGGTRLAELVPRALPYPLLAQLRPGSPLLVELGRPAPGCRTRFVAVAAGRDTVVRPAQAAIDHPDLDAVNVTVPGLGHHSLAFNGAVTRRVAGWLAGTTAPEQSELLDQGSELPDQGSELRARDSELLDRGVAQQQALGPGVRTEVDRRLGRIPHPTGGDDDSEAEAVVGHPVALAQLQHGPRRGTAAAGER</sequence>
<dbReference type="PANTHER" id="PTHR37946:SF1">
    <property type="entry name" value="SLL1969 PROTEIN"/>
    <property type="match status" value="1"/>
</dbReference>
<organism evidence="1 2">
    <name type="scientific">Frankia alni (strain DSM 45986 / CECT 9034 / ACN14a)</name>
    <dbReference type="NCBI Taxonomy" id="326424"/>
    <lineage>
        <taxon>Bacteria</taxon>
        <taxon>Bacillati</taxon>
        <taxon>Actinomycetota</taxon>
        <taxon>Actinomycetes</taxon>
        <taxon>Frankiales</taxon>
        <taxon>Frankiaceae</taxon>
        <taxon>Frankia</taxon>
    </lineage>
</organism>
<dbReference type="Proteomes" id="UP000000657">
    <property type="component" value="Chromosome"/>
</dbReference>
<dbReference type="AlphaFoldDB" id="Q0RRK3"/>
<dbReference type="HOGENOM" id="CLU_065371_0_0_11"/>
<dbReference type="Pfam" id="PF02089">
    <property type="entry name" value="Palm_thioest"/>
    <property type="match status" value="1"/>
</dbReference>
<evidence type="ECO:0000313" key="1">
    <source>
        <dbReference type="EMBL" id="CAJ59815.1"/>
    </source>
</evidence>
<dbReference type="PANTHER" id="PTHR37946">
    <property type="entry name" value="SLL1969 PROTEIN"/>
    <property type="match status" value="1"/>
</dbReference>
<dbReference type="InterPro" id="IPR029058">
    <property type="entry name" value="AB_hydrolase_fold"/>
</dbReference>
<dbReference type="SUPFAM" id="SSF53474">
    <property type="entry name" value="alpha/beta-Hydrolases"/>
    <property type="match status" value="1"/>
</dbReference>
<protein>
    <submittedName>
        <fullName evidence="1">Secreted lipase</fullName>
    </submittedName>
</protein>
<dbReference type="STRING" id="326424.FRAAL1153"/>
<name>Q0RRK3_FRAAA</name>
<keyword evidence="2" id="KW-1185">Reference proteome</keyword>
<evidence type="ECO:0000313" key="2">
    <source>
        <dbReference type="Proteomes" id="UP000000657"/>
    </source>
</evidence>
<dbReference type="EMBL" id="CT573213">
    <property type="protein sequence ID" value="CAJ59815.1"/>
    <property type="molecule type" value="Genomic_DNA"/>
</dbReference>
<dbReference type="eggNOG" id="COG1075">
    <property type="taxonomic scope" value="Bacteria"/>
</dbReference>